<evidence type="ECO:0000313" key="1">
    <source>
        <dbReference type="EMBL" id="KAJ9113822.1"/>
    </source>
</evidence>
<keyword evidence="2" id="KW-1185">Reference proteome</keyword>
<evidence type="ECO:0000313" key="2">
    <source>
        <dbReference type="Proteomes" id="UP001241377"/>
    </source>
</evidence>
<comment type="caution">
    <text evidence="1">The sequence shown here is derived from an EMBL/GenBank/DDBJ whole genome shotgun (WGS) entry which is preliminary data.</text>
</comment>
<dbReference type="Proteomes" id="UP001241377">
    <property type="component" value="Unassembled WGS sequence"/>
</dbReference>
<gene>
    <name evidence="1" type="ORF">QFC19_000015</name>
</gene>
<dbReference type="EMBL" id="JASBWR010000001">
    <property type="protein sequence ID" value="KAJ9113822.1"/>
    <property type="molecule type" value="Genomic_DNA"/>
</dbReference>
<accession>A0ACC2WTG5</accession>
<organism evidence="1 2">
    <name type="scientific">Naganishia cerealis</name>
    <dbReference type="NCBI Taxonomy" id="610337"/>
    <lineage>
        <taxon>Eukaryota</taxon>
        <taxon>Fungi</taxon>
        <taxon>Dikarya</taxon>
        <taxon>Basidiomycota</taxon>
        <taxon>Agaricomycotina</taxon>
        <taxon>Tremellomycetes</taxon>
        <taxon>Filobasidiales</taxon>
        <taxon>Filobasidiaceae</taxon>
        <taxon>Naganishia</taxon>
    </lineage>
</organism>
<proteinExistence type="predicted"/>
<protein>
    <submittedName>
        <fullName evidence="1">Uncharacterized protein</fullName>
    </submittedName>
</protein>
<name>A0ACC2WTG5_9TREE</name>
<sequence>MSNRVVPAIYKQVIEDVISAVREDFEEYGVDDSLVGYLQQLWEASLVQTRVAKFVDGDDDDESEDDQPLGGQLRGQTSTTSNGPANPLLNLPSLNRNIAGSGLSFRNEDVKPHIDANGNGAYNGGLRGGAPQTNGMRLRGGARSDDDDDDDDDDEDVKPSVPIQPNVQRAPGTGIGIPGMTGIGIPGIGGEDDYAAIAAQYGDEDDDEDDDEEEAISRQPGGGLVAGAVASGSGVQRDASGNIISGGAARLVPNEHGIYPGEEIIDSDLDDSDEDEEDERGNGQDDDEDDEEEDLSLNVMYCIYDKVQRNKNKWKVTFRDGMIRANGKEYLFNKCTGWTFYKIADRTLVEQAVGLSEALWNFLPYCVQLDSRITTMSTTVDAGDAVQSLVSGYESTLSSVSIKAVGSQLILMSVLSLGTLMAFSFLRPRDKRVYAPKVKYVQAVEEQDPTLDLKPPPEISNGIFSWYSPVLHTAEAAMLQQIGLDGVTFLRCLRLLRTLFLVISVLVGGALLPINVVYNLKEVSSDSRNYLSLLTIQNLSGNILWAHVAMVYIITLLVCYFVWYHWKKMILLRQAWFRSDEYQNRIYSRTLMITQVPKDFRTDEGLVHLMGKLKVDGIKIGQQIDCTSIGRRLDDFPELIEEHNKAVRNLEETLVKYLKGNQMGAKRPQITKGGFLGCGGETKASSTLDAIQYYSQLVKYLRDKIDQKRLDIDALIRKDRQARKQRKQTKPHGENYGFVTLKTISEAHRIARTHRGRLKELNGAQIQLAPSSQDLIWKNVPLEPNVIRGRKFWGFLVLGFICFLHTLPLLFVSLLANLSSALFGFFLPLIMRRISKYQGAITRSRLNRAVIARYFAFMIISNLIIFSLLGVVYNAVAQVIIKVGERKSASEIFSYLSEIPDDIQGTYVQQSTYWLTVFPLRGFLVIFEIVQLIKLLLLSVQRLLFAKTPRDIKEYTKPPFFDYAIILTNMLFLAAIGMVYAPLAPLVCIGSTIVFWVSSVIYKYQLLYVYVSRAESGGRLYNVFINRVIACAIFMQLLMILNVIASVPPILIAFAFKIFVARPLEKQFTYYEPSAQEAEEEFQRSLSEKRTNHHEMEKRFLHPALQSNMLFTLMVHKSQETLAREILSEYPWFNKSRYNPDAIDIKAVRPENLDFNPAKDDLRNEANWETQSVASTQILEGKGEMDSMRHTPDIQAYLQGVTTMSRQNSETGFGDVPLESSDNLLSSGYPGYQMNDRPRRQASVARYNQRAVGDDHIAVAPLLERQESSWSQRDQQSVHGHQSAYDNHTPFETPDSSLNPRMYRMLLDVFRFNLFGLDLVTDATAQGKPEGETIGDNHPTSQKTGQTKKMDIDEAAINNISIGEYLEKEGYGEGFKEDYLLVEGRPKWLTIKGGSKHYVNAIIDKLPAENLHLNTKIVGITPHDTHVTLIEDNGTRHEYDYVILATHSDTALEMLRYGGGASKEEEDILGKFKWNKNEAVVHWDEKLMPIRRKAWSAWNVLTSSKNPSDSLSTAASDVNTVSLTYNMNSLQSLSEERHGPVLVTLNPPFEVDKEKEVGRYKYEHPIYSAASVKAQSQLPSIQNVRRVTFAGAWTNYGFHEDGFASGLKVAAEIFGATPPFPIRPASRDIKKEPIARAVVVHLEAARRWIENSGVWAVLVWVVVILFKLLEQLLVAGGLHKLAHEVKEIRGFWQESDASSKQKTQ</sequence>
<reference evidence="1" key="1">
    <citation type="submission" date="2023-04" db="EMBL/GenBank/DDBJ databases">
        <title>Draft Genome sequencing of Naganishia species isolated from polar environments using Oxford Nanopore Technology.</title>
        <authorList>
            <person name="Leo P."/>
            <person name="Venkateswaran K."/>
        </authorList>
    </citation>
    <scope>NUCLEOTIDE SEQUENCE</scope>
    <source>
        <strain evidence="1">MNA-CCFEE 5261</strain>
    </source>
</reference>